<protein>
    <submittedName>
        <fullName evidence="1">Uncharacterized protein</fullName>
    </submittedName>
</protein>
<dbReference type="RefSeq" id="YP_009020522.1">
    <property type="nucleotide sequence ID" value="NC_011916.1"/>
</dbReference>
<proteinExistence type="predicted"/>
<dbReference type="GeneID" id="18668867"/>
<dbReference type="EMBL" id="CP001340">
    <property type="protein sequence ID" value="AHI88553.1"/>
    <property type="molecule type" value="Genomic_DNA"/>
</dbReference>
<evidence type="ECO:0000313" key="1">
    <source>
        <dbReference type="EMBL" id="AHI88553.1"/>
    </source>
</evidence>
<dbReference type="RefSeq" id="WP_024265703.1">
    <property type="nucleotide sequence ID" value="NC_011916.1"/>
</dbReference>
<accession>A0A0H3IWE5</accession>
<dbReference type="HOGENOM" id="CLU_3372787_0_0_5"/>
<organism evidence="1 2">
    <name type="scientific">Caulobacter vibrioides (strain NA1000 / CB15N)</name>
    <name type="common">Caulobacter crescentus</name>
    <dbReference type="NCBI Taxonomy" id="565050"/>
    <lineage>
        <taxon>Bacteria</taxon>
        <taxon>Pseudomonadati</taxon>
        <taxon>Pseudomonadota</taxon>
        <taxon>Alphaproteobacteria</taxon>
        <taxon>Caulobacterales</taxon>
        <taxon>Caulobacteraceae</taxon>
        <taxon>Caulobacter</taxon>
    </lineage>
</organism>
<keyword evidence="2" id="KW-1185">Reference proteome</keyword>
<dbReference type="AlphaFoldDB" id="A0A0H3IWE5"/>
<evidence type="ECO:0000313" key="2">
    <source>
        <dbReference type="Proteomes" id="UP000001364"/>
    </source>
</evidence>
<name>A0A0H3IWE5_CAUVN</name>
<sequence>MVIKGVCSNRRFTPCNGGFQVTLSSGVPIVSMMQ</sequence>
<gene>
    <name evidence="1" type="ordered locus">CCNA_03950</name>
</gene>
<dbReference type="Proteomes" id="UP000001364">
    <property type="component" value="Chromosome"/>
</dbReference>
<dbReference type="KEGG" id="ccs:CCNA_03950"/>
<reference evidence="1 2" key="1">
    <citation type="journal article" date="2010" name="J. Bacteriol.">
        <title>The genetic basis of laboratory adaptation in Caulobacter crescentus.</title>
        <authorList>
            <person name="Marks M.E."/>
            <person name="Castro-Rojas C.M."/>
            <person name="Teiling C."/>
            <person name="Du L."/>
            <person name="Kapatral V."/>
            <person name="Walunas T.L."/>
            <person name="Crosson S."/>
        </authorList>
    </citation>
    <scope>NUCLEOTIDE SEQUENCE [LARGE SCALE GENOMIC DNA]</scope>
    <source>
        <strain evidence="2">NA1000 / CB15N</strain>
    </source>
</reference>